<feature type="region of interest" description="Disordered" evidence="1">
    <location>
        <begin position="404"/>
        <end position="426"/>
    </location>
</feature>
<proteinExistence type="predicted"/>
<feature type="compositionally biased region" description="Basic and acidic residues" evidence="1">
    <location>
        <begin position="62"/>
        <end position="81"/>
    </location>
</feature>
<dbReference type="PANTHER" id="PTHR21726:SF61">
    <property type="entry name" value="DNAA INITIATOR-ASSOCIATING PROTEIN"/>
    <property type="match status" value="1"/>
</dbReference>
<protein>
    <recommendedName>
        <fullName evidence="2">DUF3741 domain-containing protein</fullName>
    </recommendedName>
</protein>
<dbReference type="EMBL" id="JAAGAX010000013">
    <property type="protein sequence ID" value="KAF2295321.1"/>
    <property type="molecule type" value="Genomic_DNA"/>
</dbReference>
<dbReference type="PANTHER" id="PTHR21726">
    <property type="entry name" value="PHOSPHATIDYLINOSITOL N-ACETYLGLUCOSAMINYLTRANSFERASE SUBUNIT P DOWN SYNDROME CRITICAL REGION PROTEIN 5 -RELATED"/>
    <property type="match status" value="1"/>
</dbReference>
<name>A0A6A6L1Y8_HEVBR</name>
<keyword evidence="4" id="KW-1185">Reference proteome</keyword>
<sequence length="515" mass="57349">MNESTGKTTSCLAITEKRPHRPGGCVGIFFQLFDWNRRFAKKKLFSKTLLPPARAKQSSKKFRGDEKMPKTKSHLIADENSRGFPNVKKNGSRSDNTEQKHEMRAAGLVARLMGLESLPAVHRGKHKKLSKTPPCDVREEKFVNSHSGSDMEVVNLEKGSSKIESRPQKLQKTGQFERRAVTSGAEALQIRNVLSRARKHHHHKLASPVKSPRISSSRNVSRASRLIDAATRILEPGLHATSRAKCALTYSSSTNYVPKNEVLMDAMGLGVVSPDILKQHRNDVNYNMGVDKSLMGQTSCKNCGNLLDVGLERIKPRPTNSSPEQERDVAYHRNQVQSAERLDSTRACSELISDRKPVSSEGQMSRQLKSQQCSLKRMSLLLLLSGKGLRSEMRWLKDMRDHIDKNTSQPRKLPSDESDGQTSLQRQVPLRGDTLGALLEQKLKELISQEEEELTNGGAIHKRSTAMILQELISALTSQQPFSPDGHMFNAETTFQTDGRVGGTSVGFSHDVTTT</sequence>
<organism evidence="3 4">
    <name type="scientific">Hevea brasiliensis</name>
    <name type="common">Para rubber tree</name>
    <name type="synonym">Siphonia brasiliensis</name>
    <dbReference type="NCBI Taxonomy" id="3981"/>
    <lineage>
        <taxon>Eukaryota</taxon>
        <taxon>Viridiplantae</taxon>
        <taxon>Streptophyta</taxon>
        <taxon>Embryophyta</taxon>
        <taxon>Tracheophyta</taxon>
        <taxon>Spermatophyta</taxon>
        <taxon>Magnoliopsida</taxon>
        <taxon>eudicotyledons</taxon>
        <taxon>Gunneridae</taxon>
        <taxon>Pentapetalae</taxon>
        <taxon>rosids</taxon>
        <taxon>fabids</taxon>
        <taxon>Malpighiales</taxon>
        <taxon>Euphorbiaceae</taxon>
        <taxon>Crotonoideae</taxon>
        <taxon>Micrandreae</taxon>
        <taxon>Hevea</taxon>
    </lineage>
</organism>
<feature type="domain" description="DUF3741" evidence="2">
    <location>
        <begin position="94"/>
        <end position="123"/>
    </location>
</feature>
<evidence type="ECO:0000259" key="2">
    <source>
        <dbReference type="Pfam" id="PF14383"/>
    </source>
</evidence>
<feature type="region of interest" description="Disordered" evidence="1">
    <location>
        <begin position="51"/>
        <end position="99"/>
    </location>
</feature>
<evidence type="ECO:0000256" key="1">
    <source>
        <dbReference type="SAM" id="MobiDB-lite"/>
    </source>
</evidence>
<gene>
    <name evidence="3" type="ORF">GH714_032568</name>
</gene>
<accession>A0A6A6L1Y8</accession>
<dbReference type="InterPro" id="IPR032795">
    <property type="entry name" value="DUF3741-assoc"/>
</dbReference>
<reference evidence="3 4" key="1">
    <citation type="journal article" date="2020" name="Mol. Plant">
        <title>The Chromosome-Based Rubber Tree Genome Provides New Insights into Spurge Genome Evolution and Rubber Biosynthesis.</title>
        <authorList>
            <person name="Liu J."/>
            <person name="Shi C."/>
            <person name="Shi C.C."/>
            <person name="Li W."/>
            <person name="Zhang Q.J."/>
            <person name="Zhang Y."/>
            <person name="Li K."/>
            <person name="Lu H.F."/>
            <person name="Shi C."/>
            <person name="Zhu S.T."/>
            <person name="Xiao Z.Y."/>
            <person name="Nan H."/>
            <person name="Yue Y."/>
            <person name="Zhu X.G."/>
            <person name="Wu Y."/>
            <person name="Hong X.N."/>
            <person name="Fan G.Y."/>
            <person name="Tong Y."/>
            <person name="Zhang D."/>
            <person name="Mao C.L."/>
            <person name="Liu Y.L."/>
            <person name="Hao S.J."/>
            <person name="Liu W.Q."/>
            <person name="Lv M.Q."/>
            <person name="Zhang H.B."/>
            <person name="Liu Y."/>
            <person name="Hu-Tang G.R."/>
            <person name="Wang J.P."/>
            <person name="Wang J.H."/>
            <person name="Sun Y.H."/>
            <person name="Ni S.B."/>
            <person name="Chen W.B."/>
            <person name="Zhang X.C."/>
            <person name="Jiao Y.N."/>
            <person name="Eichler E.E."/>
            <person name="Li G.H."/>
            <person name="Liu X."/>
            <person name="Gao L.Z."/>
        </authorList>
    </citation>
    <scope>NUCLEOTIDE SEQUENCE [LARGE SCALE GENOMIC DNA]</scope>
    <source>
        <strain evidence="4">cv. GT1</strain>
        <tissue evidence="3">Leaf</tissue>
    </source>
</reference>
<dbReference type="Pfam" id="PF14383">
    <property type="entry name" value="VARLMGL"/>
    <property type="match status" value="1"/>
</dbReference>
<evidence type="ECO:0000313" key="4">
    <source>
        <dbReference type="Proteomes" id="UP000467840"/>
    </source>
</evidence>
<feature type="region of interest" description="Disordered" evidence="1">
    <location>
        <begin position="197"/>
        <end position="220"/>
    </location>
</feature>
<dbReference type="Proteomes" id="UP000467840">
    <property type="component" value="Chromosome 7"/>
</dbReference>
<comment type="caution">
    <text evidence="3">The sequence shown here is derived from an EMBL/GenBank/DDBJ whole genome shotgun (WGS) entry which is preliminary data.</text>
</comment>
<evidence type="ECO:0000313" key="3">
    <source>
        <dbReference type="EMBL" id="KAF2295321.1"/>
    </source>
</evidence>
<dbReference type="AlphaFoldDB" id="A0A6A6L1Y8"/>